<dbReference type="InterPro" id="IPR017441">
    <property type="entry name" value="Protein_kinase_ATP_BS"/>
</dbReference>
<evidence type="ECO:0000259" key="9">
    <source>
        <dbReference type="PROSITE" id="PS50011"/>
    </source>
</evidence>
<sequence length="842" mass="94586">MMRQVSSNSPSSTPSSISACFQRELTSPKLSEVDSSRLRSQTLLARLFRRKERSPLANRSLYNEEEECKTRVESPMRALLRSLSLQRDRNKADEICASPSEPAHVLFEGELTLFDRRHCAFLTRCYFVLDQAIENSTLLRFTMKQYQFNLERRRPGRVMAIFTLSHNDIVTNMRSHCQKFFAFVLELASPDQRKKVAGEGVDDRQEESDVHILRLLAVNEQTHVMWMRTLKSCIAKLIAQADTKNIFGIKSGWEGVSEPAKVVPMSEHVGRKASVLTIRGLERNGSAVSGASSEGSNNDSEGDVSVNEIRAARQQFVEDNKKANGIIDDIQTSSRIAAADSNDESSVFGYNSPGGSNESSNTQDPDTDNFAAEEKENNNQESEDDPIKDSFACGLASQDPVAFYKSAHLLNGDCTAYESEGRKGEFTKTSSISSVAAGHGYPPRAALRASSSSYDIFPILRPQTHTFNVNGQLFTLDTRYQLIKAIGNGAYGAVVAVSDVVNGGVNVAVKKITNIFEDLVDAKRILREVRILSHFCHRNIPRLLDLSPPPSRKHFHDMYIITELMETDLHQVIYSMQRMSDDHVKYFLYQMLCALHHIHSAGVLHRDMKPSNILLNANCDLKVCDFGLARGGIASCQNERPRIGELTEYVVTRWYRAPEIMLNCLHYTTAIDVWAVGCIFAEMLLREPLFPGNDYLHQLKLIMKFLGTPKQEDIEFVKNSKALRFLSRLAISKPEKWRNLFANSAAKKSVDAEAIDLLSKMLMFNPEKRISVDDALRHPYLATFLDENDLVVSKPFDFSFDLPDEQLSKDALSNLLCEDIEKFHAPVPVAPMPPNSSVSRFS</sequence>
<feature type="compositionally biased region" description="Polar residues" evidence="8">
    <location>
        <begin position="344"/>
        <end position="364"/>
    </location>
</feature>
<dbReference type="Proteomes" id="UP000294530">
    <property type="component" value="Unassembled WGS sequence"/>
</dbReference>
<dbReference type="PANTHER" id="PTHR24055">
    <property type="entry name" value="MITOGEN-ACTIVATED PROTEIN KINASE"/>
    <property type="match status" value="1"/>
</dbReference>
<dbReference type="PROSITE" id="PS51257">
    <property type="entry name" value="PROKAR_LIPOPROTEIN"/>
    <property type="match status" value="1"/>
</dbReference>
<dbReference type="PROSITE" id="PS01351">
    <property type="entry name" value="MAPK"/>
    <property type="match status" value="1"/>
</dbReference>
<evidence type="ECO:0000256" key="7">
    <source>
        <dbReference type="RuleBase" id="RU361165"/>
    </source>
</evidence>
<comment type="catalytic activity">
    <reaction evidence="7">
        <text>L-threonyl-[protein] + ATP = O-phospho-L-threonyl-[protein] + ADP + H(+)</text>
        <dbReference type="Rhea" id="RHEA:46608"/>
        <dbReference type="Rhea" id="RHEA-COMP:11060"/>
        <dbReference type="Rhea" id="RHEA-COMP:11605"/>
        <dbReference type="ChEBI" id="CHEBI:15378"/>
        <dbReference type="ChEBI" id="CHEBI:30013"/>
        <dbReference type="ChEBI" id="CHEBI:30616"/>
        <dbReference type="ChEBI" id="CHEBI:61977"/>
        <dbReference type="ChEBI" id="CHEBI:456216"/>
        <dbReference type="EC" id="2.7.11.24"/>
    </reaction>
</comment>
<accession>A0A976FMK5</accession>
<dbReference type="InterPro" id="IPR003527">
    <property type="entry name" value="MAP_kinase_CS"/>
</dbReference>
<dbReference type="GeneID" id="94345160"/>
<dbReference type="InterPro" id="IPR008271">
    <property type="entry name" value="Ser/Thr_kinase_AS"/>
</dbReference>
<dbReference type="Gene3D" id="1.10.510.10">
    <property type="entry name" value="Transferase(Phosphotransferase) domain 1"/>
    <property type="match status" value="1"/>
</dbReference>
<keyword evidence="11" id="KW-1185">Reference proteome</keyword>
<dbReference type="OrthoDB" id="76756at2759"/>
<dbReference type="InterPro" id="IPR011009">
    <property type="entry name" value="Kinase-like_dom_sf"/>
</dbReference>
<dbReference type="KEGG" id="blac:94345160"/>
<dbReference type="InterPro" id="IPR000719">
    <property type="entry name" value="Prot_kinase_dom"/>
</dbReference>
<dbReference type="GO" id="GO:0004707">
    <property type="term" value="F:MAP kinase activity"/>
    <property type="evidence" value="ECO:0007669"/>
    <property type="project" value="UniProtKB-EC"/>
</dbReference>
<organism evidence="10 11">
    <name type="scientific">Bremia lactucae</name>
    <name type="common">Lettuce downy mildew</name>
    <dbReference type="NCBI Taxonomy" id="4779"/>
    <lineage>
        <taxon>Eukaryota</taxon>
        <taxon>Sar</taxon>
        <taxon>Stramenopiles</taxon>
        <taxon>Oomycota</taxon>
        <taxon>Peronosporomycetes</taxon>
        <taxon>Peronosporales</taxon>
        <taxon>Peronosporaceae</taxon>
        <taxon>Bremia</taxon>
    </lineage>
</organism>
<feature type="region of interest" description="Disordered" evidence="8">
    <location>
        <begin position="339"/>
        <end position="391"/>
    </location>
</feature>
<keyword evidence="1 7" id="KW-0723">Serine/threonine-protein kinase</keyword>
<feature type="binding site" evidence="6">
    <location>
        <position position="511"/>
    </location>
    <ligand>
        <name>ATP</name>
        <dbReference type="ChEBI" id="CHEBI:30616"/>
    </ligand>
</feature>
<dbReference type="SMART" id="SM00220">
    <property type="entry name" value="S_TKc"/>
    <property type="match status" value="1"/>
</dbReference>
<comment type="similarity">
    <text evidence="7">Belongs to the protein kinase superfamily. Ser/Thr protein kinase family. MAP kinase subfamily.</text>
</comment>
<keyword evidence="3 6" id="KW-0547">Nucleotide-binding</keyword>
<feature type="region of interest" description="Disordered" evidence="8">
    <location>
        <begin position="285"/>
        <end position="304"/>
    </location>
</feature>
<evidence type="ECO:0000256" key="8">
    <source>
        <dbReference type="SAM" id="MobiDB-lite"/>
    </source>
</evidence>
<dbReference type="InterPro" id="IPR050117">
    <property type="entry name" value="MAPK"/>
</dbReference>
<proteinExistence type="inferred from homology"/>
<feature type="compositionally biased region" description="Low complexity" evidence="8">
    <location>
        <begin position="285"/>
        <end position="298"/>
    </location>
</feature>
<dbReference type="PROSITE" id="PS00108">
    <property type="entry name" value="PROTEIN_KINASE_ST"/>
    <property type="match status" value="1"/>
</dbReference>
<dbReference type="FunFam" id="3.30.200.20:FF:000961">
    <property type="entry name" value="Mitogen-activated protein kinase"/>
    <property type="match status" value="1"/>
</dbReference>
<dbReference type="PROSITE" id="PS50011">
    <property type="entry name" value="PROTEIN_KINASE_DOM"/>
    <property type="match status" value="1"/>
</dbReference>
<evidence type="ECO:0000313" key="10">
    <source>
        <dbReference type="EMBL" id="TDH69336.1"/>
    </source>
</evidence>
<gene>
    <name evidence="10" type="ORF">CCR75_001385</name>
</gene>
<comment type="caution">
    <text evidence="10">The sequence shown here is derived from an EMBL/GenBank/DDBJ whole genome shotgun (WGS) entry which is preliminary data.</text>
</comment>
<dbReference type="PROSITE" id="PS00107">
    <property type="entry name" value="PROTEIN_KINASE_ATP"/>
    <property type="match status" value="1"/>
</dbReference>
<evidence type="ECO:0000256" key="4">
    <source>
        <dbReference type="ARBA" id="ARBA00022777"/>
    </source>
</evidence>
<name>A0A976FMK5_BRELC</name>
<keyword evidence="2 7" id="KW-0808">Transferase</keyword>
<feature type="domain" description="Protein kinase" evidence="9">
    <location>
        <begin position="480"/>
        <end position="781"/>
    </location>
</feature>
<dbReference type="Gene3D" id="3.30.200.20">
    <property type="entry name" value="Phosphorylase Kinase, domain 1"/>
    <property type="match status" value="1"/>
</dbReference>
<dbReference type="EC" id="2.7.11.24" evidence="7"/>
<dbReference type="FunFam" id="1.10.510.10:FF:000040">
    <property type="entry name" value="Mitogen-activated protein kinase"/>
    <property type="match status" value="1"/>
</dbReference>
<evidence type="ECO:0000256" key="1">
    <source>
        <dbReference type="ARBA" id="ARBA00022527"/>
    </source>
</evidence>
<evidence type="ECO:0000256" key="5">
    <source>
        <dbReference type="ARBA" id="ARBA00022840"/>
    </source>
</evidence>
<dbReference type="CDD" id="cd07834">
    <property type="entry name" value="STKc_MAPK"/>
    <property type="match status" value="1"/>
</dbReference>
<evidence type="ECO:0000256" key="3">
    <source>
        <dbReference type="ARBA" id="ARBA00022741"/>
    </source>
</evidence>
<dbReference type="GO" id="GO:0005524">
    <property type="term" value="F:ATP binding"/>
    <property type="evidence" value="ECO:0007669"/>
    <property type="project" value="UniProtKB-UniRule"/>
</dbReference>
<evidence type="ECO:0000256" key="2">
    <source>
        <dbReference type="ARBA" id="ARBA00022679"/>
    </source>
</evidence>
<dbReference type="EMBL" id="SHOA02000002">
    <property type="protein sequence ID" value="TDH69336.1"/>
    <property type="molecule type" value="Genomic_DNA"/>
</dbReference>
<reference evidence="10 11" key="1">
    <citation type="journal article" date="2021" name="Genome Biol.">
        <title>AFLAP: assembly-free linkage analysis pipeline using k-mers from genome sequencing data.</title>
        <authorList>
            <person name="Fletcher K."/>
            <person name="Zhang L."/>
            <person name="Gil J."/>
            <person name="Han R."/>
            <person name="Cavanaugh K."/>
            <person name="Michelmore R."/>
        </authorList>
    </citation>
    <scope>NUCLEOTIDE SEQUENCE [LARGE SCALE GENOMIC DNA]</scope>
    <source>
        <strain evidence="10 11">SF5</strain>
    </source>
</reference>
<keyword evidence="4 7" id="KW-0418">Kinase</keyword>
<dbReference type="Pfam" id="PF00069">
    <property type="entry name" value="Pkinase"/>
    <property type="match status" value="1"/>
</dbReference>
<protein>
    <recommendedName>
        <fullName evidence="7">Mitogen-activated protein kinase</fullName>
        <ecNumber evidence="7">2.7.11.24</ecNumber>
    </recommendedName>
</protein>
<dbReference type="SUPFAM" id="SSF56112">
    <property type="entry name" value="Protein kinase-like (PK-like)"/>
    <property type="match status" value="1"/>
</dbReference>
<comment type="cofactor">
    <cofactor evidence="7">
        <name>Mg(2+)</name>
        <dbReference type="ChEBI" id="CHEBI:18420"/>
    </cofactor>
</comment>
<evidence type="ECO:0000313" key="11">
    <source>
        <dbReference type="Proteomes" id="UP000294530"/>
    </source>
</evidence>
<evidence type="ECO:0000256" key="6">
    <source>
        <dbReference type="PROSITE-ProRule" id="PRU10141"/>
    </source>
</evidence>
<comment type="activity regulation">
    <text evidence="7">Activated by threonine and tyrosine phosphorylation.</text>
</comment>
<keyword evidence="5 6" id="KW-0067">ATP-binding</keyword>
<keyword evidence="7" id="KW-0460">Magnesium</keyword>
<dbReference type="AlphaFoldDB" id="A0A976FMK5"/>
<dbReference type="RefSeq" id="XP_067818835.1">
    <property type="nucleotide sequence ID" value="XM_067959489.1"/>
</dbReference>